<evidence type="ECO:0000256" key="7">
    <source>
        <dbReference type="ARBA" id="ARBA00053401"/>
    </source>
</evidence>
<dbReference type="GO" id="GO:0006457">
    <property type="term" value="P:protein folding"/>
    <property type="evidence" value="ECO:0007669"/>
    <property type="project" value="InterPro"/>
</dbReference>
<comment type="similarity">
    <text evidence="2 10 12">Belongs to the GrpE family.</text>
</comment>
<dbReference type="HOGENOM" id="CLU_057217_6_0_6"/>
<reference evidence="14 15" key="1">
    <citation type="journal article" date="2013" name="BMC Genomics">
        <title>Comparative analysis of genome sequences from four strains of the Buchnera aphidicola Mp endosymbion of the green peach aphid, Myzus persicae.</title>
        <authorList>
            <person name="Jiang Z."/>
            <person name="Jones D.H."/>
            <person name="Khuri S."/>
            <person name="Tsinoremas N.F."/>
            <person name="Wyss T."/>
            <person name="Jander G."/>
            <person name="Wilson A.C."/>
        </authorList>
    </citation>
    <scope>NUCLEOTIDE SEQUENCE [LARGE SCALE GENOMIC DNA]</scope>
    <source>
        <strain evidence="15">str. USDA (Myzus persicae)</strain>
    </source>
</reference>
<organism evidence="14 15">
    <name type="scientific">Buchnera aphidicola str. USDA</name>
    <name type="common">Myzus persicae</name>
    <dbReference type="NCBI Taxonomy" id="1009856"/>
    <lineage>
        <taxon>Bacteria</taxon>
        <taxon>Pseudomonadati</taxon>
        <taxon>Pseudomonadota</taxon>
        <taxon>Gammaproteobacteria</taxon>
        <taxon>Enterobacterales</taxon>
        <taxon>Erwiniaceae</taxon>
        <taxon>Buchnera</taxon>
    </lineage>
</organism>
<evidence type="ECO:0000313" key="15">
    <source>
        <dbReference type="Proteomes" id="UP000019087"/>
    </source>
</evidence>
<evidence type="ECO:0000256" key="4">
    <source>
        <dbReference type="ARBA" id="ARBA00022490"/>
    </source>
</evidence>
<evidence type="ECO:0000256" key="13">
    <source>
        <dbReference type="SAM" id="Coils"/>
    </source>
</evidence>
<dbReference type="InterPro" id="IPR000740">
    <property type="entry name" value="GrpE"/>
</dbReference>
<evidence type="ECO:0000256" key="12">
    <source>
        <dbReference type="RuleBase" id="RU004478"/>
    </source>
</evidence>
<dbReference type="InterPro" id="IPR009012">
    <property type="entry name" value="GrpE_head"/>
</dbReference>
<accession>W0P4Z1</accession>
<name>W0P4Z1_BUCMP</name>
<dbReference type="Gene3D" id="3.90.20.20">
    <property type="match status" value="1"/>
</dbReference>
<evidence type="ECO:0000256" key="1">
    <source>
        <dbReference type="ARBA" id="ARBA00004496"/>
    </source>
</evidence>
<evidence type="ECO:0000256" key="2">
    <source>
        <dbReference type="ARBA" id="ARBA00009054"/>
    </source>
</evidence>
<dbReference type="PANTHER" id="PTHR21237">
    <property type="entry name" value="GRPE PROTEIN"/>
    <property type="match status" value="1"/>
</dbReference>
<evidence type="ECO:0000256" key="6">
    <source>
        <dbReference type="ARBA" id="ARBA00023186"/>
    </source>
</evidence>
<dbReference type="GO" id="GO:0000774">
    <property type="term" value="F:adenyl-nucleotide exchange factor activity"/>
    <property type="evidence" value="ECO:0007669"/>
    <property type="project" value="InterPro"/>
</dbReference>
<sequence length="183" mass="21612">MNKEEPVVEKEKKENKKNNQLIKTDLIRSLEDQLKKSEEKILEKKNQAEQEITKIFHRVNQELEKNRKFSLEKLLIDFLPISDSIERALNSIENNESDKIFIEIKNKLKIISDLLKDFFVFFHVKKIDDINVPFDPSIHQAMSIQYTNQIEPNKIVTIMQPGYILHESRLLRPAMVVVSKKKI</sequence>
<dbReference type="PANTHER" id="PTHR21237:SF23">
    <property type="entry name" value="GRPE PROTEIN HOMOLOG, MITOCHONDRIAL"/>
    <property type="match status" value="1"/>
</dbReference>
<evidence type="ECO:0000256" key="3">
    <source>
        <dbReference type="ARBA" id="ARBA00011738"/>
    </source>
</evidence>
<dbReference type="PROSITE" id="PS01071">
    <property type="entry name" value="GRPE"/>
    <property type="match status" value="1"/>
</dbReference>
<dbReference type="Gene3D" id="2.30.22.10">
    <property type="entry name" value="Head domain of nucleotide exchange factor GrpE"/>
    <property type="match status" value="1"/>
</dbReference>
<dbReference type="SUPFAM" id="SSF51064">
    <property type="entry name" value="Head domain of nucleotide exchange factor GrpE"/>
    <property type="match status" value="1"/>
</dbReference>
<dbReference type="SUPFAM" id="SSF58014">
    <property type="entry name" value="Coiled-coil domain of nucleotide exchange factor GrpE"/>
    <property type="match status" value="1"/>
</dbReference>
<dbReference type="Pfam" id="PF01025">
    <property type="entry name" value="GrpE"/>
    <property type="match status" value="1"/>
</dbReference>
<keyword evidence="5 10" id="KW-0346">Stress response</keyword>
<dbReference type="RefSeq" id="WP_235065617.1">
    <property type="nucleotide sequence ID" value="NZ_CP002697.1"/>
</dbReference>
<evidence type="ECO:0000256" key="5">
    <source>
        <dbReference type="ARBA" id="ARBA00023016"/>
    </source>
</evidence>
<keyword evidence="13" id="KW-0175">Coiled coil</keyword>
<dbReference type="KEGG" id="bapu:BUMPUSDA_CDS00344"/>
<dbReference type="AlphaFoldDB" id="W0P4Z1"/>
<gene>
    <name evidence="14" type="primary">grpe1</name>
    <name evidence="10" type="synonym">grpE</name>
    <name evidence="14" type="ORF">BUMPUSDA_CDS00344</name>
</gene>
<dbReference type="Proteomes" id="UP000019087">
    <property type="component" value="Chromosome"/>
</dbReference>
<dbReference type="PRINTS" id="PR00773">
    <property type="entry name" value="GRPEPROTEIN"/>
</dbReference>
<dbReference type="FunFam" id="2.30.22.10:FF:000001">
    <property type="entry name" value="Protein GrpE"/>
    <property type="match status" value="1"/>
</dbReference>
<dbReference type="CDD" id="cd00446">
    <property type="entry name" value="GrpE"/>
    <property type="match status" value="1"/>
</dbReference>
<evidence type="ECO:0000313" key="14">
    <source>
        <dbReference type="EMBL" id="AHG60128.1"/>
    </source>
</evidence>
<keyword evidence="4 10" id="KW-0963">Cytoplasm</keyword>
<keyword evidence="6 10" id="KW-0143">Chaperone</keyword>
<dbReference type="GO" id="GO:0005829">
    <property type="term" value="C:cytosol"/>
    <property type="evidence" value="ECO:0007669"/>
    <property type="project" value="TreeGrafter"/>
</dbReference>
<dbReference type="GO" id="GO:0051087">
    <property type="term" value="F:protein-folding chaperone binding"/>
    <property type="evidence" value="ECO:0007669"/>
    <property type="project" value="InterPro"/>
</dbReference>
<evidence type="ECO:0000256" key="8">
    <source>
        <dbReference type="ARBA" id="ARBA00072274"/>
    </source>
</evidence>
<dbReference type="InterPro" id="IPR013805">
    <property type="entry name" value="GrpE_CC"/>
</dbReference>
<dbReference type="GO" id="GO:0051082">
    <property type="term" value="F:unfolded protein binding"/>
    <property type="evidence" value="ECO:0007669"/>
    <property type="project" value="TreeGrafter"/>
</dbReference>
<comment type="subcellular location">
    <subcellularLocation>
        <location evidence="1 10">Cytoplasm</location>
    </subcellularLocation>
</comment>
<feature type="coiled-coil region" evidence="13">
    <location>
        <begin position="27"/>
        <end position="54"/>
    </location>
</feature>
<evidence type="ECO:0000256" key="11">
    <source>
        <dbReference type="RuleBase" id="RU000639"/>
    </source>
</evidence>
<comment type="subunit">
    <text evidence="3 10">Homodimer.</text>
</comment>
<dbReference type="HAMAP" id="MF_01151">
    <property type="entry name" value="GrpE"/>
    <property type="match status" value="1"/>
</dbReference>
<evidence type="ECO:0000256" key="9">
    <source>
        <dbReference type="ARBA" id="ARBA00076414"/>
    </source>
</evidence>
<protein>
    <recommendedName>
        <fullName evidence="8 10">Protein GrpE</fullName>
    </recommendedName>
    <alternativeName>
        <fullName evidence="9 10">HSP-70 cofactor</fullName>
    </alternativeName>
</protein>
<dbReference type="GO" id="GO:0042803">
    <property type="term" value="F:protein homodimerization activity"/>
    <property type="evidence" value="ECO:0007669"/>
    <property type="project" value="InterPro"/>
</dbReference>
<evidence type="ECO:0000256" key="10">
    <source>
        <dbReference type="HAMAP-Rule" id="MF_01151"/>
    </source>
</evidence>
<dbReference type="PATRIC" id="fig|1009856.3.peg.243"/>
<dbReference type="EMBL" id="CP002697">
    <property type="protein sequence ID" value="AHG60128.1"/>
    <property type="molecule type" value="Genomic_DNA"/>
</dbReference>
<comment type="function">
    <text evidence="7 10 11">Participates actively in the response to hyperosmotic and heat shock by preventing the aggregation of stress-denatured proteins, in association with DnaK and GrpE. It is the nucleotide exchange factor for DnaK and may function as a thermosensor. Unfolded proteins bind initially to DnaJ; upon interaction with the DnaJ-bound protein, DnaK hydrolyzes its bound ATP, resulting in the formation of a stable complex. GrpE releases ADP from DnaK; ATP binding to DnaK triggers the release of the substrate protein, thus completing the reaction cycle. Several rounds of ATP-dependent interactions between DnaJ, DnaK and GrpE are required for fully efficient folding.</text>
</comment>
<proteinExistence type="inferred from homology"/>